<dbReference type="InterPro" id="IPR036291">
    <property type="entry name" value="NAD(P)-bd_dom_sf"/>
</dbReference>
<name>A0ABS9EEL6_9HYPH</name>
<feature type="transmembrane region" description="Helical" evidence="5">
    <location>
        <begin position="69"/>
        <end position="89"/>
    </location>
</feature>
<keyword evidence="4 5" id="KW-0472">Membrane</keyword>
<comment type="subcellular location">
    <subcellularLocation>
        <location evidence="1">Membrane</location>
    </subcellularLocation>
</comment>
<accession>A0ABS9EEL6</accession>
<keyword evidence="3 5" id="KW-1133">Transmembrane helix</keyword>
<evidence type="ECO:0000256" key="3">
    <source>
        <dbReference type="ARBA" id="ARBA00022989"/>
    </source>
</evidence>
<organism evidence="7 8">
    <name type="scientific">Maritalea mediterranea</name>
    <dbReference type="NCBI Taxonomy" id="2909667"/>
    <lineage>
        <taxon>Bacteria</taxon>
        <taxon>Pseudomonadati</taxon>
        <taxon>Pseudomonadota</taxon>
        <taxon>Alphaproteobacteria</taxon>
        <taxon>Hyphomicrobiales</taxon>
        <taxon>Devosiaceae</taxon>
        <taxon>Maritalea</taxon>
    </lineage>
</organism>
<feature type="domain" description="Fatty acid hydroxylase" evidence="6">
    <location>
        <begin position="19"/>
        <end position="166"/>
    </location>
</feature>
<evidence type="ECO:0000256" key="2">
    <source>
        <dbReference type="ARBA" id="ARBA00022692"/>
    </source>
</evidence>
<keyword evidence="2 5" id="KW-0812">Transmembrane</keyword>
<evidence type="ECO:0000313" key="7">
    <source>
        <dbReference type="EMBL" id="MCF4099901.1"/>
    </source>
</evidence>
<feature type="transmembrane region" description="Helical" evidence="5">
    <location>
        <begin position="95"/>
        <end position="114"/>
    </location>
</feature>
<evidence type="ECO:0000259" key="6">
    <source>
        <dbReference type="Pfam" id="PF04116"/>
    </source>
</evidence>
<dbReference type="Gene3D" id="3.40.50.720">
    <property type="entry name" value="NAD(P)-binding Rossmann-like Domain"/>
    <property type="match status" value="1"/>
</dbReference>
<dbReference type="PANTHER" id="PTHR11863">
    <property type="entry name" value="STEROL DESATURASE"/>
    <property type="match status" value="1"/>
</dbReference>
<dbReference type="RefSeq" id="WP_236115650.1">
    <property type="nucleotide sequence ID" value="NZ_JAKGTI010000004.1"/>
</dbReference>
<reference evidence="7 8" key="1">
    <citation type="submission" date="2022-01" db="EMBL/GenBank/DDBJ databases">
        <title>Maritalea mediterranea sp. nov., isolated from marine plastic residues from the Malva-rosa beach (Valencia, Spain).</title>
        <authorList>
            <person name="Vidal-Verdu A."/>
            <person name="Molina-Menor E."/>
            <person name="Pascual J."/>
            <person name="Pereto J."/>
            <person name="Porcar M."/>
        </authorList>
    </citation>
    <scope>NUCLEOTIDE SEQUENCE [LARGE SCALE GENOMIC DNA]</scope>
    <source>
        <strain evidence="7 8">P4.10X</strain>
    </source>
</reference>
<evidence type="ECO:0000313" key="8">
    <source>
        <dbReference type="Proteomes" id="UP001201217"/>
    </source>
</evidence>
<proteinExistence type="predicted"/>
<dbReference type="EMBL" id="JAKGTI010000004">
    <property type="protein sequence ID" value="MCF4099901.1"/>
    <property type="molecule type" value="Genomic_DNA"/>
</dbReference>
<comment type="caution">
    <text evidence="7">The sequence shown here is derived from an EMBL/GenBank/DDBJ whole genome shotgun (WGS) entry which is preliminary data.</text>
</comment>
<evidence type="ECO:0000256" key="1">
    <source>
        <dbReference type="ARBA" id="ARBA00004370"/>
    </source>
</evidence>
<gene>
    <name evidence="7" type="ORF">L1I42_15500</name>
</gene>
<evidence type="ECO:0000256" key="4">
    <source>
        <dbReference type="ARBA" id="ARBA00023136"/>
    </source>
</evidence>
<dbReference type="Proteomes" id="UP001201217">
    <property type="component" value="Unassembled WGS sequence"/>
</dbReference>
<protein>
    <submittedName>
        <fullName evidence="7">Sterol desaturase family protein</fullName>
    </submittedName>
</protein>
<evidence type="ECO:0000256" key="5">
    <source>
        <dbReference type="SAM" id="Phobius"/>
    </source>
</evidence>
<feature type="transmembrane region" description="Helical" evidence="5">
    <location>
        <begin position="6"/>
        <end position="31"/>
    </location>
</feature>
<dbReference type="Pfam" id="PF04116">
    <property type="entry name" value="FA_hydroxylase"/>
    <property type="match status" value="1"/>
</dbReference>
<dbReference type="SUPFAM" id="SSF51735">
    <property type="entry name" value="NAD(P)-binding Rossmann-fold domains"/>
    <property type="match status" value="1"/>
</dbReference>
<keyword evidence="8" id="KW-1185">Reference proteome</keyword>
<dbReference type="InterPro" id="IPR006694">
    <property type="entry name" value="Fatty_acid_hydroxylase"/>
</dbReference>
<dbReference type="InterPro" id="IPR050307">
    <property type="entry name" value="Sterol_Desaturase_Related"/>
</dbReference>
<sequence length="380" mass="43447">MNFVYIITLLLQAALIFAASTFLFDILHYLLHRWQHSRFALLREFSRWHEVHHKFLDKNMDVHPNWAKANLWCHLVPEFVVSILGTAIFVLLFDWIAVAIVVLIHSGLFAWRVVDEGRDINHMNMDRLNGRRGFFFVTPTYHALHHVYPNQFFASFLSLFDVIFGTSCQLKGQRVLITGASGAYGQALAKRLEKLGAIVDTAKYGEDYEIDHYDGLSDKMRKADILVLAHGAKTHDCWTANYTSFVDLIEKFRVIGKDRLTPPEIWAVGSEIELHGDMGIKALKPYAASKRAFAARAREFYTSPDLTYRHIVPAAFTSRMGKGLMSADVAAALSLFLIRRGFTYVPVTYTTLAVWNYIRFRFIPWPKSVRKAPIISNKSA</sequence>